<dbReference type="Proteomes" id="UP000822688">
    <property type="component" value="Chromosome 7"/>
</dbReference>
<dbReference type="PRINTS" id="PR00625">
    <property type="entry name" value="JDOMAIN"/>
</dbReference>
<accession>A0A8T0H704</accession>
<name>A0A8T0H704_CERPU</name>
<dbReference type="SMART" id="SM00271">
    <property type="entry name" value="DnaJ"/>
    <property type="match status" value="1"/>
</dbReference>
<evidence type="ECO:0000259" key="1">
    <source>
        <dbReference type="PROSITE" id="PS50076"/>
    </source>
</evidence>
<dbReference type="InterPro" id="IPR001623">
    <property type="entry name" value="DnaJ_domain"/>
</dbReference>
<dbReference type="GO" id="GO:0042026">
    <property type="term" value="P:protein refolding"/>
    <property type="evidence" value="ECO:0007669"/>
    <property type="project" value="TreeGrafter"/>
</dbReference>
<dbReference type="CDD" id="cd06257">
    <property type="entry name" value="DnaJ"/>
    <property type="match status" value="1"/>
</dbReference>
<dbReference type="AlphaFoldDB" id="A0A8T0H704"/>
<dbReference type="PANTHER" id="PTHR43096">
    <property type="entry name" value="DNAJ HOMOLOG 1, MITOCHONDRIAL-RELATED"/>
    <property type="match status" value="1"/>
</dbReference>
<dbReference type="SUPFAM" id="SSF46565">
    <property type="entry name" value="Chaperone J-domain"/>
    <property type="match status" value="1"/>
</dbReference>
<dbReference type="Pfam" id="PF00226">
    <property type="entry name" value="DnaJ"/>
    <property type="match status" value="1"/>
</dbReference>
<organism evidence="2 3">
    <name type="scientific">Ceratodon purpureus</name>
    <name type="common">Fire moss</name>
    <name type="synonym">Dicranum purpureum</name>
    <dbReference type="NCBI Taxonomy" id="3225"/>
    <lineage>
        <taxon>Eukaryota</taxon>
        <taxon>Viridiplantae</taxon>
        <taxon>Streptophyta</taxon>
        <taxon>Embryophyta</taxon>
        <taxon>Bryophyta</taxon>
        <taxon>Bryophytina</taxon>
        <taxon>Bryopsida</taxon>
        <taxon>Dicranidae</taxon>
        <taxon>Pseudoditrichales</taxon>
        <taxon>Ditrichaceae</taxon>
        <taxon>Ceratodon</taxon>
    </lineage>
</organism>
<dbReference type="GO" id="GO:0051082">
    <property type="term" value="F:unfolded protein binding"/>
    <property type="evidence" value="ECO:0007669"/>
    <property type="project" value="TreeGrafter"/>
</dbReference>
<feature type="domain" description="J" evidence="1">
    <location>
        <begin position="56"/>
        <end position="121"/>
    </location>
</feature>
<evidence type="ECO:0000313" key="3">
    <source>
        <dbReference type="Proteomes" id="UP000822688"/>
    </source>
</evidence>
<dbReference type="EMBL" id="CM026428">
    <property type="protein sequence ID" value="KAG0567721.1"/>
    <property type="molecule type" value="Genomic_DNA"/>
</dbReference>
<gene>
    <name evidence="2" type="ORF">KC19_7G155700</name>
</gene>
<sequence>MNTSKAIFASQSTFQNKLLVPSSSKSAGAVSIISNARQKSSNGRVTMACFGAPRYDPYTTLAVARGTSKNEVMKAYRRLALRYHPNASKGNRHTTNFQLIKLAYETLMNMLAPEFIYETLLSMATPQFEEFEEASLDKPVEGPVAVGDDDQWKDWEEWMMLENSLERLDSK</sequence>
<dbReference type="PANTHER" id="PTHR43096:SF10">
    <property type="entry name" value="CHAPERONE PROTEIN DNAJ A6, CHLOROPLASTIC"/>
    <property type="match status" value="1"/>
</dbReference>
<dbReference type="InterPro" id="IPR036869">
    <property type="entry name" value="J_dom_sf"/>
</dbReference>
<dbReference type="Gene3D" id="1.10.287.110">
    <property type="entry name" value="DnaJ domain"/>
    <property type="match status" value="1"/>
</dbReference>
<protein>
    <recommendedName>
        <fullName evidence="1">J domain-containing protein</fullName>
    </recommendedName>
</protein>
<comment type="caution">
    <text evidence="2">The sequence shown here is derived from an EMBL/GenBank/DDBJ whole genome shotgun (WGS) entry which is preliminary data.</text>
</comment>
<keyword evidence="3" id="KW-1185">Reference proteome</keyword>
<evidence type="ECO:0000313" key="2">
    <source>
        <dbReference type="EMBL" id="KAG0567721.1"/>
    </source>
</evidence>
<dbReference type="PROSITE" id="PS50076">
    <property type="entry name" value="DNAJ_2"/>
    <property type="match status" value="1"/>
</dbReference>
<reference evidence="2" key="1">
    <citation type="submission" date="2020-06" db="EMBL/GenBank/DDBJ databases">
        <title>WGS assembly of Ceratodon purpureus strain R40.</title>
        <authorList>
            <person name="Carey S.B."/>
            <person name="Jenkins J."/>
            <person name="Shu S."/>
            <person name="Lovell J.T."/>
            <person name="Sreedasyam A."/>
            <person name="Maumus F."/>
            <person name="Tiley G.P."/>
            <person name="Fernandez-Pozo N."/>
            <person name="Barry K."/>
            <person name="Chen C."/>
            <person name="Wang M."/>
            <person name="Lipzen A."/>
            <person name="Daum C."/>
            <person name="Saski C.A."/>
            <person name="Payton A.C."/>
            <person name="Mcbreen J.C."/>
            <person name="Conrad R.E."/>
            <person name="Kollar L.M."/>
            <person name="Olsson S."/>
            <person name="Huttunen S."/>
            <person name="Landis J.B."/>
            <person name="Wickett N.J."/>
            <person name="Johnson M.G."/>
            <person name="Rensing S.A."/>
            <person name="Grimwood J."/>
            <person name="Schmutz J."/>
            <person name="Mcdaniel S.F."/>
        </authorList>
    </citation>
    <scope>NUCLEOTIDE SEQUENCE</scope>
    <source>
        <strain evidence="2">R40</strain>
    </source>
</reference>
<proteinExistence type="predicted"/>
<dbReference type="GO" id="GO:0005737">
    <property type="term" value="C:cytoplasm"/>
    <property type="evidence" value="ECO:0007669"/>
    <property type="project" value="TreeGrafter"/>
</dbReference>